<accession>A0ABY1UW93</accession>
<name>A0ABY1UW93_9APIC</name>
<dbReference type="EMBL" id="LT969437">
    <property type="protein sequence ID" value="SOV19929.1"/>
    <property type="molecule type" value="Genomic_DNA"/>
</dbReference>
<feature type="transmembrane region" description="Helical" evidence="1">
    <location>
        <begin position="6"/>
        <end position="24"/>
    </location>
</feature>
<evidence type="ECO:0000313" key="2">
    <source>
        <dbReference type="EMBL" id="SOV19929.1"/>
    </source>
</evidence>
<organism evidence="2 3">
    <name type="scientific">Plasmodium gaboni</name>
    <dbReference type="NCBI Taxonomy" id="647221"/>
    <lineage>
        <taxon>Eukaryota</taxon>
        <taxon>Sar</taxon>
        <taxon>Alveolata</taxon>
        <taxon>Apicomplexa</taxon>
        <taxon>Aconoidasida</taxon>
        <taxon>Haemosporida</taxon>
        <taxon>Plasmodiidae</taxon>
        <taxon>Plasmodium</taxon>
        <taxon>Plasmodium (Laverania)</taxon>
    </lineage>
</organism>
<feature type="transmembrane region" description="Helical" evidence="1">
    <location>
        <begin position="52"/>
        <end position="73"/>
    </location>
</feature>
<keyword evidence="3" id="KW-1185">Reference proteome</keyword>
<dbReference type="InterPro" id="IPR006389">
    <property type="entry name" value="Early_transc_mb_plasmodium"/>
</dbReference>
<reference evidence="2" key="1">
    <citation type="submission" date="2016-09" db="EMBL/GenBank/DDBJ databases">
        <authorList>
            <consortium name="Pathogen Informatics"/>
            <person name="Sun Q."/>
            <person name="Inoue M."/>
        </authorList>
    </citation>
    <scope>NUCLEOTIDE SEQUENCE</scope>
</reference>
<dbReference type="NCBIfam" id="TIGR01495">
    <property type="entry name" value="ETRAMP"/>
    <property type="match status" value="1"/>
</dbReference>
<keyword evidence="1" id="KW-1133">Transmembrane helix</keyword>
<gene>
    <name evidence="2" type="ORF">PGABG01_1474900</name>
</gene>
<sequence length="177" mass="20582">MKVIKVYFFLFIMVIIGLLGWGNVCNELKEKKNMLLKESPDKLLSEKRKKKLVYSVIGTLSALLGIAIFGMGINSHFKEKKKTIWDEVGKDMDSILNRTIAVGIWKTRKNCKSEIQDIEKIIPSQEEIQNVLIHQIENKNIKITDGYMKEIQSLSKYVLYNIRNSMKHYTKTLSYYS</sequence>
<dbReference type="Proteomes" id="UP000831156">
    <property type="component" value="Chromosome 14"/>
</dbReference>
<keyword evidence="1" id="KW-0472">Membrane</keyword>
<evidence type="ECO:0000313" key="3">
    <source>
        <dbReference type="Proteomes" id="UP000831156"/>
    </source>
</evidence>
<keyword evidence="1" id="KW-0812">Transmembrane</keyword>
<proteinExistence type="predicted"/>
<evidence type="ECO:0000256" key="1">
    <source>
        <dbReference type="SAM" id="Phobius"/>
    </source>
</evidence>
<dbReference type="Pfam" id="PF09716">
    <property type="entry name" value="ETRAMP"/>
    <property type="match status" value="1"/>
</dbReference>
<protein>
    <submittedName>
        <fullName evidence="2">Early transcribed membrane protein 14.2</fullName>
    </submittedName>
</protein>